<evidence type="ECO:0000259" key="9">
    <source>
        <dbReference type="Pfam" id="PF01529"/>
    </source>
</evidence>
<feature type="transmembrane region" description="Helical" evidence="8">
    <location>
        <begin position="128"/>
        <end position="155"/>
    </location>
</feature>
<dbReference type="AlphaFoldDB" id="A0AA38CRC0"/>
<feature type="domain" description="Palmitoyltransferase DHHC" evidence="9">
    <location>
        <begin position="40"/>
        <end position="168"/>
    </location>
</feature>
<dbReference type="GO" id="GO:0016020">
    <property type="term" value="C:membrane"/>
    <property type="evidence" value="ECO:0007669"/>
    <property type="project" value="UniProtKB-SubCell"/>
</dbReference>
<evidence type="ECO:0000256" key="3">
    <source>
        <dbReference type="ARBA" id="ARBA00022679"/>
    </source>
</evidence>
<evidence type="ECO:0000256" key="1">
    <source>
        <dbReference type="ARBA" id="ARBA00004141"/>
    </source>
</evidence>
<evidence type="ECO:0000256" key="7">
    <source>
        <dbReference type="ARBA" id="ARBA00023315"/>
    </source>
</evidence>
<name>A0AA38CRC0_TAXCH</name>
<gene>
    <name evidence="10" type="ORF">KI387_012737</name>
</gene>
<sequence length="188" mass="21114">KDPGYIKMNPCDSRNSKHGDDSLLNSELSNSAQWAGFWSQLCPTCKIIRPIRSKHCSSCNRCVEQFDHHCPWISNCVGKKNKWDFFVFICLQTSATFIGGIVAIQRLWTDPMAPSSSSAWMHYLLVHHPGAVGFLCVGTFILIGAATLTVTQALLIARNMTTNEMANRNRYSYLKAPDGRFQNPYNHG</sequence>
<dbReference type="EC" id="2.3.1.225" evidence="8"/>
<proteinExistence type="inferred from homology"/>
<keyword evidence="3 8" id="KW-0808">Transferase</keyword>
<evidence type="ECO:0000313" key="10">
    <source>
        <dbReference type="EMBL" id="KAH9301154.1"/>
    </source>
</evidence>
<dbReference type="PANTHER" id="PTHR22883">
    <property type="entry name" value="ZINC FINGER DHHC DOMAIN CONTAINING PROTEIN"/>
    <property type="match status" value="1"/>
</dbReference>
<evidence type="ECO:0000256" key="6">
    <source>
        <dbReference type="ARBA" id="ARBA00023136"/>
    </source>
</evidence>
<evidence type="ECO:0000256" key="2">
    <source>
        <dbReference type="ARBA" id="ARBA00008574"/>
    </source>
</evidence>
<dbReference type="EMBL" id="JAHRHJ020000009">
    <property type="protein sequence ID" value="KAH9301154.1"/>
    <property type="molecule type" value="Genomic_DNA"/>
</dbReference>
<reference evidence="10 11" key="1">
    <citation type="journal article" date="2021" name="Nat. Plants">
        <title>The Taxus genome provides insights into paclitaxel biosynthesis.</title>
        <authorList>
            <person name="Xiong X."/>
            <person name="Gou J."/>
            <person name="Liao Q."/>
            <person name="Li Y."/>
            <person name="Zhou Q."/>
            <person name="Bi G."/>
            <person name="Li C."/>
            <person name="Du R."/>
            <person name="Wang X."/>
            <person name="Sun T."/>
            <person name="Guo L."/>
            <person name="Liang H."/>
            <person name="Lu P."/>
            <person name="Wu Y."/>
            <person name="Zhang Z."/>
            <person name="Ro D.K."/>
            <person name="Shang Y."/>
            <person name="Huang S."/>
            <person name="Yan J."/>
        </authorList>
    </citation>
    <scope>NUCLEOTIDE SEQUENCE [LARGE SCALE GENOMIC DNA]</scope>
    <source>
        <strain evidence="10">Ta-2019</strain>
    </source>
</reference>
<dbReference type="InterPro" id="IPR039859">
    <property type="entry name" value="PFA4/ZDH16/20/ERF2-like"/>
</dbReference>
<feature type="transmembrane region" description="Helical" evidence="8">
    <location>
        <begin position="85"/>
        <end position="108"/>
    </location>
</feature>
<feature type="non-terminal residue" evidence="10">
    <location>
        <position position="188"/>
    </location>
</feature>
<comment type="caution">
    <text evidence="10">The sequence shown here is derived from an EMBL/GenBank/DDBJ whole genome shotgun (WGS) entry which is preliminary data.</text>
</comment>
<evidence type="ECO:0000313" key="11">
    <source>
        <dbReference type="Proteomes" id="UP000824469"/>
    </source>
</evidence>
<keyword evidence="7 8" id="KW-0012">Acyltransferase</keyword>
<evidence type="ECO:0000256" key="8">
    <source>
        <dbReference type="RuleBase" id="RU079119"/>
    </source>
</evidence>
<keyword evidence="6 8" id="KW-0472">Membrane</keyword>
<dbReference type="PANTHER" id="PTHR22883:SF443">
    <property type="entry name" value="S-ACYLTRANSFERASE"/>
    <property type="match status" value="1"/>
</dbReference>
<dbReference type="GO" id="GO:0019706">
    <property type="term" value="F:protein-cysteine S-palmitoyltransferase activity"/>
    <property type="evidence" value="ECO:0007669"/>
    <property type="project" value="UniProtKB-EC"/>
</dbReference>
<dbReference type="GO" id="GO:0005794">
    <property type="term" value="C:Golgi apparatus"/>
    <property type="evidence" value="ECO:0007669"/>
    <property type="project" value="TreeGrafter"/>
</dbReference>
<accession>A0AA38CRC0</accession>
<keyword evidence="4 8" id="KW-0812">Transmembrane</keyword>
<dbReference type="PROSITE" id="PS50216">
    <property type="entry name" value="DHHC"/>
    <property type="match status" value="1"/>
</dbReference>
<dbReference type="GO" id="GO:0006612">
    <property type="term" value="P:protein targeting to membrane"/>
    <property type="evidence" value="ECO:0007669"/>
    <property type="project" value="TreeGrafter"/>
</dbReference>
<feature type="non-terminal residue" evidence="10">
    <location>
        <position position="1"/>
    </location>
</feature>
<dbReference type="Pfam" id="PF01529">
    <property type="entry name" value="DHHC"/>
    <property type="match status" value="1"/>
</dbReference>
<comment type="subcellular location">
    <subcellularLocation>
        <location evidence="1">Membrane</location>
        <topology evidence="1">Multi-pass membrane protein</topology>
    </subcellularLocation>
</comment>
<dbReference type="OMA" id="CPRISNC"/>
<organism evidence="10 11">
    <name type="scientific">Taxus chinensis</name>
    <name type="common">Chinese yew</name>
    <name type="synonym">Taxus wallichiana var. chinensis</name>
    <dbReference type="NCBI Taxonomy" id="29808"/>
    <lineage>
        <taxon>Eukaryota</taxon>
        <taxon>Viridiplantae</taxon>
        <taxon>Streptophyta</taxon>
        <taxon>Embryophyta</taxon>
        <taxon>Tracheophyta</taxon>
        <taxon>Spermatophyta</taxon>
        <taxon>Pinopsida</taxon>
        <taxon>Pinidae</taxon>
        <taxon>Conifers II</taxon>
        <taxon>Cupressales</taxon>
        <taxon>Taxaceae</taxon>
        <taxon>Taxus</taxon>
    </lineage>
</organism>
<comment type="catalytic activity">
    <reaction evidence="8">
        <text>L-cysteinyl-[protein] + hexadecanoyl-CoA = S-hexadecanoyl-L-cysteinyl-[protein] + CoA</text>
        <dbReference type="Rhea" id="RHEA:36683"/>
        <dbReference type="Rhea" id="RHEA-COMP:10131"/>
        <dbReference type="Rhea" id="RHEA-COMP:11032"/>
        <dbReference type="ChEBI" id="CHEBI:29950"/>
        <dbReference type="ChEBI" id="CHEBI:57287"/>
        <dbReference type="ChEBI" id="CHEBI:57379"/>
        <dbReference type="ChEBI" id="CHEBI:74151"/>
        <dbReference type="EC" id="2.3.1.225"/>
    </reaction>
</comment>
<comment type="domain">
    <text evidence="8">The DHHC domain is required for palmitoyltransferase activity.</text>
</comment>
<dbReference type="InterPro" id="IPR001594">
    <property type="entry name" value="Palmitoyltrfase_DHHC"/>
</dbReference>
<dbReference type="Proteomes" id="UP000824469">
    <property type="component" value="Unassembled WGS sequence"/>
</dbReference>
<evidence type="ECO:0000256" key="4">
    <source>
        <dbReference type="ARBA" id="ARBA00022692"/>
    </source>
</evidence>
<dbReference type="GO" id="GO:0005783">
    <property type="term" value="C:endoplasmic reticulum"/>
    <property type="evidence" value="ECO:0007669"/>
    <property type="project" value="TreeGrafter"/>
</dbReference>
<keyword evidence="5 8" id="KW-1133">Transmembrane helix</keyword>
<evidence type="ECO:0000256" key="5">
    <source>
        <dbReference type="ARBA" id="ARBA00022989"/>
    </source>
</evidence>
<comment type="similarity">
    <text evidence="2 8">Belongs to the DHHC palmitoyltransferase family.</text>
</comment>
<keyword evidence="11" id="KW-1185">Reference proteome</keyword>
<protein>
    <recommendedName>
        <fullName evidence="8">S-acyltransferase</fullName>
        <ecNumber evidence="8">2.3.1.225</ecNumber>
    </recommendedName>
    <alternativeName>
        <fullName evidence="8">Palmitoyltransferase</fullName>
    </alternativeName>
</protein>